<dbReference type="Proteomes" id="UP000187203">
    <property type="component" value="Unassembled WGS sequence"/>
</dbReference>
<evidence type="ECO:0000313" key="2">
    <source>
        <dbReference type="Proteomes" id="UP000187203"/>
    </source>
</evidence>
<proteinExistence type="predicted"/>
<keyword evidence="2" id="KW-1185">Reference proteome</keyword>
<protein>
    <submittedName>
        <fullName evidence="1">Uncharacterized protein</fullName>
    </submittedName>
</protein>
<organism evidence="1 2">
    <name type="scientific">Corchorus olitorius</name>
    <dbReference type="NCBI Taxonomy" id="93759"/>
    <lineage>
        <taxon>Eukaryota</taxon>
        <taxon>Viridiplantae</taxon>
        <taxon>Streptophyta</taxon>
        <taxon>Embryophyta</taxon>
        <taxon>Tracheophyta</taxon>
        <taxon>Spermatophyta</taxon>
        <taxon>Magnoliopsida</taxon>
        <taxon>eudicotyledons</taxon>
        <taxon>Gunneridae</taxon>
        <taxon>Pentapetalae</taxon>
        <taxon>rosids</taxon>
        <taxon>malvids</taxon>
        <taxon>Malvales</taxon>
        <taxon>Malvaceae</taxon>
        <taxon>Grewioideae</taxon>
        <taxon>Apeibeae</taxon>
        <taxon>Corchorus</taxon>
    </lineage>
</organism>
<gene>
    <name evidence="1" type="ORF">COLO4_24797</name>
</gene>
<evidence type="ECO:0000313" key="1">
    <source>
        <dbReference type="EMBL" id="OMO78266.1"/>
    </source>
</evidence>
<dbReference type="AlphaFoldDB" id="A0A1R3I6N6"/>
<name>A0A1R3I6N6_9ROSI</name>
<sequence>MSDSERTELPRESSYERVDECVVSESVKAIGDKIRA</sequence>
<reference evidence="2" key="1">
    <citation type="submission" date="2013-09" db="EMBL/GenBank/DDBJ databases">
        <title>Corchorus olitorius genome sequencing.</title>
        <authorList>
            <person name="Alam M."/>
            <person name="Haque M.S."/>
            <person name="Islam M.S."/>
            <person name="Emdad E.M."/>
            <person name="Islam M.M."/>
            <person name="Ahmed B."/>
            <person name="Halim A."/>
            <person name="Hossen Q.M.M."/>
            <person name="Hossain M.Z."/>
            <person name="Ahmed R."/>
            <person name="Khan M.M."/>
            <person name="Islam R."/>
            <person name="Rashid M.M."/>
            <person name="Khan S.A."/>
            <person name="Rahman M.S."/>
            <person name="Alam M."/>
            <person name="Yahiya A.S."/>
            <person name="Khan M.S."/>
            <person name="Azam M.S."/>
            <person name="Haque T."/>
            <person name="Lashkar M.Z.H."/>
            <person name="Akhand A.I."/>
            <person name="Morshed G."/>
            <person name="Roy S."/>
            <person name="Uddin K.S."/>
            <person name="Rabeya T."/>
            <person name="Hossain A.S."/>
            <person name="Chowdhury A."/>
            <person name="Snigdha A.R."/>
            <person name="Mortoza M.S."/>
            <person name="Matin S.A."/>
            <person name="Hoque S.M.E."/>
            <person name="Islam M.K."/>
            <person name="Roy D.K."/>
            <person name="Haider R."/>
            <person name="Moosa M.M."/>
            <person name="Elias S.M."/>
            <person name="Hasan A.M."/>
            <person name="Jahan S."/>
            <person name="Shafiuddin M."/>
            <person name="Mahmood N."/>
            <person name="Shommy N.S."/>
        </authorList>
    </citation>
    <scope>NUCLEOTIDE SEQUENCE [LARGE SCALE GENOMIC DNA]</scope>
    <source>
        <strain evidence="2">cv. O-4</strain>
    </source>
</reference>
<dbReference type="EMBL" id="AWUE01018788">
    <property type="protein sequence ID" value="OMO78266.1"/>
    <property type="molecule type" value="Genomic_DNA"/>
</dbReference>
<accession>A0A1R3I6N6</accession>
<comment type="caution">
    <text evidence="1">The sequence shown here is derived from an EMBL/GenBank/DDBJ whole genome shotgun (WGS) entry which is preliminary data.</text>
</comment>